<keyword evidence="3" id="KW-0460">Magnesium</keyword>
<dbReference type="GO" id="GO:0046380">
    <property type="term" value="P:N-acetylneuraminate biosynthetic process"/>
    <property type="evidence" value="ECO:0007669"/>
    <property type="project" value="TreeGrafter"/>
</dbReference>
<dbReference type="SFLD" id="SFLDG01129">
    <property type="entry name" value="C1.5:_HAD__Beta-PGM__Phosphata"/>
    <property type="match status" value="1"/>
</dbReference>
<dbReference type="GO" id="GO:0050124">
    <property type="term" value="F:N-acylneuraminate-9-phosphatase activity"/>
    <property type="evidence" value="ECO:0007669"/>
    <property type="project" value="TreeGrafter"/>
</dbReference>
<dbReference type="InterPro" id="IPR036412">
    <property type="entry name" value="HAD-like_sf"/>
</dbReference>
<organism evidence="4 5">
    <name type="scientific">Periophthalmus magnuspinnatus</name>
    <dbReference type="NCBI Taxonomy" id="409849"/>
    <lineage>
        <taxon>Eukaryota</taxon>
        <taxon>Metazoa</taxon>
        <taxon>Chordata</taxon>
        <taxon>Craniata</taxon>
        <taxon>Vertebrata</taxon>
        <taxon>Euteleostomi</taxon>
        <taxon>Actinopterygii</taxon>
        <taxon>Neopterygii</taxon>
        <taxon>Teleostei</taxon>
        <taxon>Neoteleostei</taxon>
        <taxon>Acanthomorphata</taxon>
        <taxon>Gobiaria</taxon>
        <taxon>Gobiiformes</taxon>
        <taxon>Gobioidei</taxon>
        <taxon>Gobiidae</taxon>
        <taxon>Oxudercinae</taxon>
        <taxon>Periophthalmus</taxon>
    </lineage>
</organism>
<dbReference type="AlphaFoldDB" id="A0A3B4BEB0"/>
<evidence type="ECO:0000313" key="4">
    <source>
        <dbReference type="Ensembl" id="ENSPMGP00000026794.1"/>
    </source>
</evidence>
<dbReference type="InterPro" id="IPR006439">
    <property type="entry name" value="HAD-SF_hydro_IA"/>
</dbReference>
<dbReference type="Proteomes" id="UP000261520">
    <property type="component" value="Unplaced"/>
</dbReference>
<keyword evidence="2" id="KW-0378">Hydrolase</keyword>
<dbReference type="PANTHER" id="PTHR46470:SF3">
    <property type="entry name" value="N-ACYLNEURAMINATE-9-PHOSPHATASE"/>
    <property type="match status" value="1"/>
</dbReference>
<keyword evidence="5" id="KW-1185">Reference proteome</keyword>
<dbReference type="SFLD" id="SFLDS00003">
    <property type="entry name" value="Haloacid_Dehalogenase"/>
    <property type="match status" value="1"/>
</dbReference>
<evidence type="ECO:0000256" key="1">
    <source>
        <dbReference type="ARBA" id="ARBA00001946"/>
    </source>
</evidence>
<dbReference type="Gene3D" id="3.40.50.1000">
    <property type="entry name" value="HAD superfamily/HAD-like"/>
    <property type="match status" value="1"/>
</dbReference>
<name>A0A3B4BEB0_9GOBI</name>
<reference evidence="4" key="1">
    <citation type="submission" date="2025-08" db="UniProtKB">
        <authorList>
            <consortium name="Ensembl"/>
        </authorList>
    </citation>
    <scope>IDENTIFICATION</scope>
</reference>
<accession>A0A3B4BEB0</accession>
<protein>
    <submittedName>
        <fullName evidence="4">Uncharacterized protein</fullName>
    </submittedName>
</protein>
<comment type="cofactor">
    <cofactor evidence="1">
        <name>Mg(2+)</name>
        <dbReference type="ChEBI" id="CHEBI:18420"/>
    </cofactor>
</comment>
<proteinExistence type="predicted"/>
<dbReference type="InterPro" id="IPR051400">
    <property type="entry name" value="HAD-like_hydrolase"/>
</dbReference>
<dbReference type="PANTHER" id="PTHR46470">
    <property type="entry name" value="N-ACYLNEURAMINATE-9-PHOSPHATASE"/>
    <property type="match status" value="1"/>
</dbReference>
<dbReference type="InterPro" id="IPR023214">
    <property type="entry name" value="HAD_sf"/>
</dbReference>
<evidence type="ECO:0000256" key="2">
    <source>
        <dbReference type="ARBA" id="ARBA00022801"/>
    </source>
</evidence>
<dbReference type="NCBIfam" id="TIGR01549">
    <property type="entry name" value="HAD-SF-IA-v1"/>
    <property type="match status" value="1"/>
</dbReference>
<dbReference type="Pfam" id="PF13419">
    <property type="entry name" value="HAD_2"/>
    <property type="match status" value="1"/>
</dbReference>
<dbReference type="STRING" id="409849.ENSPMGP00000026794"/>
<evidence type="ECO:0000256" key="3">
    <source>
        <dbReference type="ARBA" id="ARBA00022842"/>
    </source>
</evidence>
<sequence>METKGVKAIIFDLDNTLIDTSGAGVVALQKVGELLKSSLSLDDASIETICNRFKQKLYNEVFNPAMGKNIDQVRSLHWEESIQETVGSCPNESLGSDCYKLWKSTRLQLLTMSPEVQALLKDLRTKYKLLLLTNGETQTQREKVEVSNCEEFFDEVVVGGEQVEQKPSVSIFRLCLEMLGVEAHDCIIVGDSLDTDIQGGLKAHLKATVWIKRAEANESNVIKPHYTVANVLELPQVLAHLN</sequence>
<dbReference type="NCBIfam" id="TIGR02253">
    <property type="entry name" value="CTE7"/>
    <property type="match status" value="1"/>
</dbReference>
<dbReference type="InterPro" id="IPR041492">
    <property type="entry name" value="HAD_2"/>
</dbReference>
<dbReference type="Ensembl" id="ENSPMGT00000028541.1">
    <property type="protein sequence ID" value="ENSPMGP00000026794.1"/>
    <property type="gene ID" value="ENSPMGG00000021627.1"/>
</dbReference>
<dbReference type="InterPro" id="IPR011950">
    <property type="entry name" value="HAD-SF_hydro_IA_CTE7"/>
</dbReference>
<dbReference type="Gene3D" id="1.20.120.710">
    <property type="entry name" value="Haloacid dehalogenase hydrolase-like domain"/>
    <property type="match status" value="1"/>
</dbReference>
<dbReference type="SUPFAM" id="SSF56784">
    <property type="entry name" value="HAD-like"/>
    <property type="match status" value="1"/>
</dbReference>
<evidence type="ECO:0000313" key="5">
    <source>
        <dbReference type="Proteomes" id="UP000261520"/>
    </source>
</evidence>
<reference evidence="4" key="2">
    <citation type="submission" date="2025-09" db="UniProtKB">
        <authorList>
            <consortium name="Ensembl"/>
        </authorList>
    </citation>
    <scope>IDENTIFICATION</scope>
</reference>